<sequence length="179" mass="20768">MDWIEETKLKLKKKNKILFSDRSILLTDLAEALAGENRRVLILWAFDLAQQTAGVLEERYPFDTRPMRALEVCGLWAQGKVKMPEARRAILDCHRAAKVRDSEEDIALYHAVGQACSVVHTGRHAIGFPIYELTALVRGYGIEACREPVEKRVEEYWEKLRFWSTHEEQAPLQWAEFLR</sequence>
<dbReference type="Proteomes" id="UP000602647">
    <property type="component" value="Unassembled WGS sequence"/>
</dbReference>
<protein>
    <recommendedName>
        <fullName evidence="1">Imm-5-like domain-containing protein</fullName>
    </recommendedName>
</protein>
<organism evidence="2 3">
    <name type="scientific">Zhenpiania hominis</name>
    <dbReference type="NCBI Taxonomy" id="2763644"/>
    <lineage>
        <taxon>Bacteria</taxon>
        <taxon>Bacillati</taxon>
        <taxon>Bacillota</taxon>
        <taxon>Clostridia</taxon>
        <taxon>Peptostreptococcales</taxon>
        <taxon>Anaerovoracaceae</taxon>
        <taxon>Zhenpiania</taxon>
    </lineage>
</organism>
<dbReference type="EMBL" id="JACRYT010000014">
    <property type="protein sequence ID" value="MBC6680525.1"/>
    <property type="molecule type" value="Genomic_DNA"/>
</dbReference>
<dbReference type="InterPro" id="IPR048667">
    <property type="entry name" value="Imm5-like"/>
</dbReference>
<reference evidence="2" key="1">
    <citation type="submission" date="2020-08" db="EMBL/GenBank/DDBJ databases">
        <title>Genome public.</title>
        <authorList>
            <person name="Liu C."/>
            <person name="Sun Q."/>
        </authorList>
    </citation>
    <scope>NUCLEOTIDE SEQUENCE</scope>
    <source>
        <strain evidence="2">BX12</strain>
    </source>
</reference>
<dbReference type="RefSeq" id="WP_187303625.1">
    <property type="nucleotide sequence ID" value="NZ_CBCTON010000003.1"/>
</dbReference>
<evidence type="ECO:0000313" key="3">
    <source>
        <dbReference type="Proteomes" id="UP000602647"/>
    </source>
</evidence>
<evidence type="ECO:0000259" key="1">
    <source>
        <dbReference type="Pfam" id="PF21805"/>
    </source>
</evidence>
<comment type="caution">
    <text evidence="2">The sequence shown here is derived from an EMBL/GenBank/DDBJ whole genome shotgun (WGS) entry which is preliminary data.</text>
</comment>
<dbReference type="Pfam" id="PF21805">
    <property type="entry name" value="Imm5_like"/>
    <property type="match status" value="1"/>
</dbReference>
<keyword evidence="3" id="KW-1185">Reference proteome</keyword>
<name>A0A923NPW3_9FIRM</name>
<gene>
    <name evidence="2" type="ORF">H9L42_11910</name>
</gene>
<accession>A0A923NPW3</accession>
<proteinExistence type="predicted"/>
<dbReference type="AlphaFoldDB" id="A0A923NPW3"/>
<feature type="domain" description="Imm-5-like" evidence="1">
    <location>
        <begin position="34"/>
        <end position="156"/>
    </location>
</feature>
<evidence type="ECO:0000313" key="2">
    <source>
        <dbReference type="EMBL" id="MBC6680525.1"/>
    </source>
</evidence>